<keyword evidence="8" id="KW-1185">Reference proteome</keyword>
<feature type="domain" description="Spondin-like TSP1" evidence="6">
    <location>
        <begin position="917"/>
        <end position="966"/>
    </location>
</feature>
<proteinExistence type="predicted"/>
<feature type="transmembrane region" description="Helical" evidence="4">
    <location>
        <begin position="1409"/>
        <end position="1433"/>
    </location>
</feature>
<dbReference type="GO" id="GO:0005886">
    <property type="term" value="C:plasma membrane"/>
    <property type="evidence" value="ECO:0007669"/>
    <property type="project" value="TreeGrafter"/>
</dbReference>
<dbReference type="PANTHER" id="PTHR11311">
    <property type="entry name" value="SPONDIN"/>
    <property type="match status" value="1"/>
</dbReference>
<keyword evidence="2" id="KW-1015">Disulfide bond</keyword>
<evidence type="ECO:0000313" key="8">
    <source>
        <dbReference type="Proteomes" id="UP000494040"/>
    </source>
</evidence>
<dbReference type="EnsemblMetazoa" id="XM_024225601.1">
    <property type="protein sequence ID" value="XP_024081369.1"/>
    <property type="gene ID" value="LOC106667995"/>
</dbReference>
<dbReference type="InterPro" id="IPR044004">
    <property type="entry name" value="TSP1_spondin_dom"/>
</dbReference>
<feature type="domain" description="Spondin-like TSP1" evidence="6">
    <location>
        <begin position="1036"/>
        <end position="1086"/>
    </location>
</feature>
<evidence type="ECO:0000256" key="2">
    <source>
        <dbReference type="ARBA" id="ARBA00023157"/>
    </source>
</evidence>
<dbReference type="FunFam" id="2.20.100.10:FF:000019">
    <property type="entry name" value="Thrombospondin type 1 domain containing 7A"/>
    <property type="match status" value="1"/>
</dbReference>
<reference evidence="7" key="1">
    <citation type="submission" date="2022-01" db="UniProtKB">
        <authorList>
            <consortium name="EnsemblMetazoa"/>
        </authorList>
    </citation>
    <scope>IDENTIFICATION</scope>
</reference>
<keyword evidence="1 5" id="KW-0732">Signal</keyword>
<dbReference type="SUPFAM" id="SSF82895">
    <property type="entry name" value="TSP-1 type 1 repeat"/>
    <property type="match status" value="9"/>
</dbReference>
<name>A0A8I6SSD9_CIMLE</name>
<dbReference type="GO" id="GO:0030036">
    <property type="term" value="P:actin cytoskeleton organization"/>
    <property type="evidence" value="ECO:0007669"/>
    <property type="project" value="TreeGrafter"/>
</dbReference>
<dbReference type="OrthoDB" id="5814848at2759"/>
<dbReference type="FunFam" id="2.20.100.10:FF:000014">
    <property type="entry name" value="Thrombospondin type 1 domain containing 7A"/>
    <property type="match status" value="1"/>
</dbReference>
<keyword evidence="3" id="KW-0325">Glycoprotein</keyword>
<feature type="signal peptide" evidence="5">
    <location>
        <begin position="1"/>
        <end position="20"/>
    </location>
</feature>
<dbReference type="Pfam" id="PF19030">
    <property type="entry name" value="TSP1_ADAMTS"/>
    <property type="match status" value="5"/>
</dbReference>
<evidence type="ECO:0000259" key="6">
    <source>
        <dbReference type="Pfam" id="PF19028"/>
    </source>
</evidence>
<dbReference type="InterPro" id="IPR036383">
    <property type="entry name" value="TSP1_rpt_sf"/>
</dbReference>
<dbReference type="RefSeq" id="XP_024081369.1">
    <property type="nucleotide sequence ID" value="XM_024225601.1"/>
</dbReference>
<dbReference type="KEGG" id="clec:106667995"/>
<keyword evidence="4" id="KW-0472">Membrane</keyword>
<keyword evidence="4" id="KW-1133">Transmembrane helix</keyword>
<organism evidence="7 8">
    <name type="scientific">Cimex lectularius</name>
    <name type="common">Bed bug</name>
    <name type="synonym">Acanthia lectularia</name>
    <dbReference type="NCBI Taxonomy" id="79782"/>
    <lineage>
        <taxon>Eukaryota</taxon>
        <taxon>Metazoa</taxon>
        <taxon>Ecdysozoa</taxon>
        <taxon>Arthropoda</taxon>
        <taxon>Hexapoda</taxon>
        <taxon>Insecta</taxon>
        <taxon>Pterygota</taxon>
        <taxon>Neoptera</taxon>
        <taxon>Paraneoptera</taxon>
        <taxon>Hemiptera</taxon>
        <taxon>Heteroptera</taxon>
        <taxon>Panheteroptera</taxon>
        <taxon>Cimicomorpha</taxon>
        <taxon>Cimicidae</taxon>
        <taxon>Cimex</taxon>
    </lineage>
</organism>
<dbReference type="Proteomes" id="UP000494040">
    <property type="component" value="Unassembled WGS sequence"/>
</dbReference>
<evidence type="ECO:0000256" key="4">
    <source>
        <dbReference type="SAM" id="Phobius"/>
    </source>
</evidence>
<keyword evidence="4" id="KW-0812">Transmembrane</keyword>
<feature type="domain" description="Spondin-like TSP1" evidence="6">
    <location>
        <begin position="1273"/>
        <end position="1329"/>
    </location>
</feature>
<evidence type="ECO:0000256" key="1">
    <source>
        <dbReference type="ARBA" id="ARBA00022729"/>
    </source>
</evidence>
<dbReference type="InterPro" id="IPR051418">
    <property type="entry name" value="Spondin/Thrombospondin_T1"/>
</dbReference>
<protein>
    <recommendedName>
        <fullName evidence="6">Spondin-like TSP1 domain-containing protein</fullName>
    </recommendedName>
</protein>
<accession>A0A8I6SSD9</accession>
<dbReference type="OMA" id="GRDCMDP"/>
<dbReference type="InterPro" id="IPR000884">
    <property type="entry name" value="TSP1_rpt"/>
</dbReference>
<evidence type="ECO:0000313" key="7">
    <source>
        <dbReference type="EnsemblMetazoa" id="XP_024081369.1"/>
    </source>
</evidence>
<dbReference type="Gene3D" id="2.20.100.10">
    <property type="entry name" value="Thrombospondin type-1 (TSP1) repeat"/>
    <property type="match status" value="12"/>
</dbReference>
<dbReference type="FunFam" id="2.20.100.10:FF:000027">
    <property type="entry name" value="Thrombospondin type 1 domain containing 7A"/>
    <property type="match status" value="1"/>
</dbReference>
<dbReference type="PANTHER" id="PTHR11311:SF30">
    <property type="entry name" value="SPONDIN-LIKE TSP1 DOMAIN-CONTAINING PROTEIN"/>
    <property type="match status" value="1"/>
</dbReference>
<sequence>MKGLIVWALFLAASIPWLGARTVPESKYVWKTGKWESCYAANGCGEGIRERKVWCSDRTTSSIAVEFCCKKSEEPERTKPCFAACRHHRDHLEWRMGEWGPCSTSDNEVGGTETGIMKRNVTCILTSHDRNMQKLMVIDDDNCLIVGKRPDSVRICVMPTRQECVLTEWSEWTPCCDSTRHRTRSVVVAPHYGAQPCPQLSEWKSCDIEDSECDKSSGGTRLRVEKWGECVVNGGTLWDGDSRGQADNYYKHWPQVGTQRRTVTCLNSAGVSLDPKECFNERSEIGFPMRERACIISQDCAVSKWSDWTVIQEGCVDPNGVEWAEITERKREVLRLHEGQGQGCPHLTETKSTTANLPLCSLKYHWVTSHWSSCTMPGVNGKVVCGGGLQRRNVTCVKADGGQPLAPKYCRNLQHPLTVQRCEVACPRDCEVSQWGSWGPCKPHPDICTTSTNQEQPRFFPNRGERKRTRTVLVAPSDLGLGCPSLEEVQPCDIPRCYIWQTSPWSSCYLNSHQSKCGSGRRKRNVKCITHAGEPVPDSFCSEPMPEAEEPCLLPCPYDCVVSAWSSWTSCSQPCSTSNNMGTKSRNRTIIAPPGKAGHPCPNPDEFMQIKGCNTHGCHGYSWMTLPWQECNATCDSEGYQVREIWCAENQERVSDDRCSTLKKPTDTRTCTIECPTECQVTPWSDWSECDSHICYPNGSRGILSRQSRYRVVLRGENCGPLTETRNCEIRSSPCPKYSWATGNWSDCQLAEGVICGHGLRTRDLWCTMSDTDKRVELRYCLAGEEPIPISVERCHADCHTPCQLTEWSQWTACKQPCSGEKTRKRELIGLSSQHKACKEMKLMETMDCPCTVYYNLPLSDWSSCLTNESTPCGTGTRYRAMGCFNEKNHQLVDPSLCGGSNGLKEEPCFISCPIDCILGEWTSWGDCSSQCGPGMQNRTRKILRKESHGGRPCGNEVETKVCNTQCDIYEWQAGGWSECRLLPSDRPKDCGAGDQYRQVRCVDKRSLIEVEEEMCDWATQPLNMKPCHIACPGDCVLSPWSEWSLCPKDCSGNTQQQRTRSLLRAAANSGAECPRSIETQACQLNMTCFTYKWAVTNYTSCLPLGGSPCGEGLVTRTIYCQRSDGRPVADSWCTGLVKPVSADKWCYIECPIDCELSEWSEWNSTKCHCNQSGMSRHAIIKTNPSSTGRPCPNLIQWKPCPATPCYSWQASPWTPCQLHVRLKGATCGHGVKTRNITCIRGKDNVTVENWHCSGTRKPPTWEQCHSPCDSDCQLSNWSEWSHCHADCTKETSGYQTRSRAVIRPAQSAGAEPCPEALWETRPCDLGPCYTFDWTVDSTGQVICQRSDGLHVVGGCNGKKKPGTSACQWQDGHCLCEDGAIVLQQTACPSETNEVQARVYYPRDDHLSVWMFAMIGIGCVFIIFVAASIYLLCHSGREVGMGYQSTK</sequence>
<feature type="domain" description="Spondin-like TSP1" evidence="6">
    <location>
        <begin position="560"/>
        <end position="618"/>
    </location>
</feature>
<feature type="chain" id="PRO_5035185097" description="Spondin-like TSP1 domain-containing protein" evidence="5">
    <location>
        <begin position="21"/>
        <end position="1447"/>
    </location>
</feature>
<dbReference type="SMART" id="SM00209">
    <property type="entry name" value="TSP1"/>
    <property type="match status" value="16"/>
</dbReference>
<evidence type="ECO:0000256" key="3">
    <source>
        <dbReference type="ARBA" id="ARBA00023180"/>
    </source>
</evidence>
<dbReference type="GeneID" id="106667995"/>
<evidence type="ECO:0000256" key="5">
    <source>
        <dbReference type="SAM" id="SignalP"/>
    </source>
</evidence>
<dbReference type="PROSITE" id="PS50092">
    <property type="entry name" value="TSP1"/>
    <property type="match status" value="11"/>
</dbReference>
<dbReference type="Pfam" id="PF19028">
    <property type="entry name" value="TSP1_spondin"/>
    <property type="match status" value="4"/>
</dbReference>